<dbReference type="Proteomes" id="UP000007879">
    <property type="component" value="Unassembled WGS sequence"/>
</dbReference>
<dbReference type="GO" id="GO:0005524">
    <property type="term" value="F:ATP binding"/>
    <property type="evidence" value="ECO:0007669"/>
    <property type="project" value="UniProtKB-KW"/>
</dbReference>
<accession>A0AAN0IUZ3</accession>
<dbReference type="KEGG" id="aqu:100638121"/>
<dbReference type="GO" id="GO:0016787">
    <property type="term" value="F:hydrolase activity"/>
    <property type="evidence" value="ECO:0007669"/>
    <property type="project" value="UniProtKB-KW"/>
</dbReference>
<keyword evidence="5" id="KW-0067">ATP-binding</keyword>
<evidence type="ECO:0000256" key="9">
    <source>
        <dbReference type="ARBA" id="ARBA00034617"/>
    </source>
</evidence>
<dbReference type="AlphaFoldDB" id="A0AAN0IUZ3"/>
<keyword evidence="8" id="KW-0539">Nucleus</keyword>
<dbReference type="GO" id="GO:0005737">
    <property type="term" value="C:cytoplasm"/>
    <property type="evidence" value="ECO:0007669"/>
    <property type="project" value="TreeGrafter"/>
</dbReference>
<evidence type="ECO:0000259" key="12">
    <source>
        <dbReference type="PROSITE" id="PS51192"/>
    </source>
</evidence>
<feature type="domain" description="Helicase C-terminal" evidence="13">
    <location>
        <begin position="237"/>
        <end position="381"/>
    </location>
</feature>
<feature type="domain" description="Helicase ATP-binding" evidence="12">
    <location>
        <begin position="28"/>
        <end position="206"/>
    </location>
</feature>
<dbReference type="RefSeq" id="XP_011410039.1">
    <property type="nucleotide sequence ID" value="XM_011411737.1"/>
</dbReference>
<dbReference type="Pfam" id="PF00271">
    <property type="entry name" value="Helicase_C"/>
    <property type="match status" value="1"/>
</dbReference>
<sequence>MADRAMDVISEVSRRYNVVLKDKQVEAIYSFMNGCDVFVALPTGYGKSLIYAFLPSVFDLYKGQEGSIVICISPLVSLMMDQKSKFTHQGIKAVFVGEEQTDEDAIRSVLTGKVQLVYISPENIMCNPLFRNMILSPLYKEKLVALVVDEAHCVKTWGDKFRLAYGHLGDIRSLLSSNVNIMALTATATNETYKAVCKRLSLNTPKLIGFQPNRSNIVYEVKPMIDLDNFCQDIARELKSLALEYPKTVIFVQRYSDCSAIYHTLRKNLGPHITFPPYYPIWQEYLLVDMYTRASTISKKEKVLEAFCNPKGTVRVIVATTAFGMGVDCSDIRVVIHWGPPSSLEEYVQETGRAGRDNQLCSLLKVKQPPWHSFDDLFAEK</sequence>
<reference evidence="15" key="1">
    <citation type="journal article" date="2010" name="Nature">
        <title>The Amphimedon queenslandica genome and the evolution of animal complexity.</title>
        <authorList>
            <person name="Srivastava M."/>
            <person name="Simakov O."/>
            <person name="Chapman J."/>
            <person name="Fahey B."/>
            <person name="Gauthier M.E."/>
            <person name="Mitros T."/>
            <person name="Richards G.S."/>
            <person name="Conaco C."/>
            <person name="Dacre M."/>
            <person name="Hellsten U."/>
            <person name="Larroux C."/>
            <person name="Putnam N.H."/>
            <person name="Stanke M."/>
            <person name="Adamska M."/>
            <person name="Darling A."/>
            <person name="Degnan S.M."/>
            <person name="Oakley T.H."/>
            <person name="Plachetzki D.C."/>
            <person name="Zhai Y."/>
            <person name="Adamski M."/>
            <person name="Calcino A."/>
            <person name="Cummins S.F."/>
            <person name="Goodstein D.M."/>
            <person name="Harris C."/>
            <person name="Jackson D.J."/>
            <person name="Leys S.P."/>
            <person name="Shu S."/>
            <person name="Woodcroft B.J."/>
            <person name="Vervoort M."/>
            <person name="Kosik K.S."/>
            <person name="Manning G."/>
            <person name="Degnan B.M."/>
            <person name="Rokhsar D.S."/>
        </authorList>
    </citation>
    <scope>NUCLEOTIDE SEQUENCE [LARGE SCALE GENOMIC DNA]</scope>
</reference>
<dbReference type="InterPro" id="IPR011545">
    <property type="entry name" value="DEAD/DEAH_box_helicase_dom"/>
</dbReference>
<dbReference type="GO" id="GO:0005694">
    <property type="term" value="C:chromosome"/>
    <property type="evidence" value="ECO:0007669"/>
    <property type="project" value="TreeGrafter"/>
</dbReference>
<evidence type="ECO:0000256" key="7">
    <source>
        <dbReference type="ARBA" id="ARBA00023235"/>
    </source>
</evidence>
<dbReference type="GO" id="GO:0003677">
    <property type="term" value="F:DNA binding"/>
    <property type="evidence" value="ECO:0007669"/>
    <property type="project" value="UniProtKB-KW"/>
</dbReference>
<dbReference type="GeneID" id="100638121"/>
<dbReference type="InterPro" id="IPR001650">
    <property type="entry name" value="Helicase_C-like"/>
</dbReference>
<evidence type="ECO:0000313" key="15">
    <source>
        <dbReference type="Proteomes" id="UP000007879"/>
    </source>
</evidence>
<keyword evidence="4" id="KW-0347">Helicase</keyword>
<dbReference type="InterPro" id="IPR004589">
    <property type="entry name" value="DNA_helicase_ATP-dep_RecQ"/>
</dbReference>
<dbReference type="PROSITE" id="PS51194">
    <property type="entry name" value="HELICASE_CTER"/>
    <property type="match status" value="1"/>
</dbReference>
<dbReference type="Gene3D" id="3.40.50.300">
    <property type="entry name" value="P-loop containing nucleotide triphosphate hydrolases"/>
    <property type="match status" value="2"/>
</dbReference>
<dbReference type="PROSITE" id="PS51192">
    <property type="entry name" value="HELICASE_ATP_BIND_1"/>
    <property type="match status" value="1"/>
</dbReference>
<dbReference type="InterPro" id="IPR014001">
    <property type="entry name" value="Helicase_ATP-bd"/>
</dbReference>
<proteinExistence type="inferred from homology"/>
<evidence type="ECO:0000256" key="10">
    <source>
        <dbReference type="ARBA" id="ARBA00034808"/>
    </source>
</evidence>
<evidence type="ECO:0000313" key="14">
    <source>
        <dbReference type="EnsemblMetazoa" id="XP_011410039.1"/>
    </source>
</evidence>
<dbReference type="InterPro" id="IPR027417">
    <property type="entry name" value="P-loop_NTPase"/>
</dbReference>
<dbReference type="GO" id="GO:0009378">
    <property type="term" value="F:four-way junction helicase activity"/>
    <property type="evidence" value="ECO:0007669"/>
    <property type="project" value="TreeGrafter"/>
</dbReference>
<evidence type="ECO:0000259" key="13">
    <source>
        <dbReference type="PROSITE" id="PS51194"/>
    </source>
</evidence>
<dbReference type="NCBIfam" id="TIGR00614">
    <property type="entry name" value="recQ_fam"/>
    <property type="match status" value="1"/>
</dbReference>
<name>A0AAN0IUZ3_AMPQE</name>
<evidence type="ECO:0000256" key="8">
    <source>
        <dbReference type="ARBA" id="ARBA00023242"/>
    </source>
</evidence>
<comment type="similarity">
    <text evidence="1">Belongs to the helicase family. RecQ subfamily.</text>
</comment>
<keyword evidence="3" id="KW-0378">Hydrolase</keyword>
<dbReference type="Pfam" id="PF00270">
    <property type="entry name" value="DEAD"/>
    <property type="match status" value="1"/>
</dbReference>
<protein>
    <recommendedName>
        <fullName evidence="10">DNA 3'-5' helicase</fullName>
        <ecNumber evidence="10">5.6.2.4</ecNumber>
    </recommendedName>
    <alternativeName>
        <fullName evidence="11">DNA 3'-5' helicase BLM</fullName>
    </alternativeName>
</protein>
<keyword evidence="7" id="KW-0413">Isomerase</keyword>
<keyword evidence="2" id="KW-0547">Nucleotide-binding</keyword>
<dbReference type="PANTHER" id="PTHR13710">
    <property type="entry name" value="DNA HELICASE RECQ FAMILY MEMBER"/>
    <property type="match status" value="1"/>
</dbReference>
<evidence type="ECO:0000256" key="5">
    <source>
        <dbReference type="ARBA" id="ARBA00022840"/>
    </source>
</evidence>
<dbReference type="PANTHER" id="PTHR13710:SF153">
    <property type="entry name" value="RECQ-LIKE DNA HELICASE BLM"/>
    <property type="match status" value="1"/>
</dbReference>
<comment type="catalytic activity">
    <reaction evidence="9">
        <text>Couples ATP hydrolysis with the unwinding of duplex DNA by translocating in the 3'-5' direction.</text>
        <dbReference type="EC" id="5.6.2.4"/>
    </reaction>
</comment>
<evidence type="ECO:0000256" key="1">
    <source>
        <dbReference type="ARBA" id="ARBA00005446"/>
    </source>
</evidence>
<evidence type="ECO:0000256" key="6">
    <source>
        <dbReference type="ARBA" id="ARBA00023125"/>
    </source>
</evidence>
<evidence type="ECO:0000256" key="11">
    <source>
        <dbReference type="ARBA" id="ARBA00044542"/>
    </source>
</evidence>
<dbReference type="EC" id="5.6.2.4" evidence="10"/>
<dbReference type="GO" id="GO:0000724">
    <property type="term" value="P:double-strand break repair via homologous recombination"/>
    <property type="evidence" value="ECO:0007669"/>
    <property type="project" value="TreeGrafter"/>
</dbReference>
<keyword evidence="6" id="KW-0238">DNA-binding</keyword>
<evidence type="ECO:0000256" key="3">
    <source>
        <dbReference type="ARBA" id="ARBA00022801"/>
    </source>
</evidence>
<evidence type="ECO:0000256" key="4">
    <source>
        <dbReference type="ARBA" id="ARBA00022806"/>
    </source>
</evidence>
<dbReference type="EnsemblMetazoa" id="XM_011411737.1">
    <property type="protein sequence ID" value="XP_011410039.1"/>
    <property type="gene ID" value="LOC100638121"/>
</dbReference>
<dbReference type="SMART" id="SM00487">
    <property type="entry name" value="DEXDc"/>
    <property type="match status" value="1"/>
</dbReference>
<evidence type="ECO:0000256" key="2">
    <source>
        <dbReference type="ARBA" id="ARBA00022741"/>
    </source>
</evidence>
<dbReference type="SMART" id="SM00490">
    <property type="entry name" value="HELICc"/>
    <property type="match status" value="1"/>
</dbReference>
<dbReference type="GO" id="GO:0005634">
    <property type="term" value="C:nucleus"/>
    <property type="evidence" value="ECO:0007669"/>
    <property type="project" value="TreeGrafter"/>
</dbReference>
<reference evidence="14" key="2">
    <citation type="submission" date="2024-06" db="UniProtKB">
        <authorList>
            <consortium name="EnsemblMetazoa"/>
        </authorList>
    </citation>
    <scope>IDENTIFICATION</scope>
</reference>
<organism evidence="14 15">
    <name type="scientific">Amphimedon queenslandica</name>
    <name type="common">Sponge</name>
    <dbReference type="NCBI Taxonomy" id="400682"/>
    <lineage>
        <taxon>Eukaryota</taxon>
        <taxon>Metazoa</taxon>
        <taxon>Porifera</taxon>
        <taxon>Demospongiae</taxon>
        <taxon>Heteroscleromorpha</taxon>
        <taxon>Haplosclerida</taxon>
        <taxon>Niphatidae</taxon>
        <taxon>Amphimedon</taxon>
    </lineage>
</organism>
<dbReference type="GO" id="GO:0043138">
    <property type="term" value="F:3'-5' DNA helicase activity"/>
    <property type="evidence" value="ECO:0007669"/>
    <property type="project" value="UniProtKB-EC"/>
</dbReference>
<keyword evidence="15" id="KW-1185">Reference proteome</keyword>
<dbReference type="SUPFAM" id="SSF52540">
    <property type="entry name" value="P-loop containing nucleoside triphosphate hydrolases"/>
    <property type="match status" value="1"/>
</dbReference>
<dbReference type="CDD" id="cd17920">
    <property type="entry name" value="DEXHc_RecQ"/>
    <property type="match status" value="1"/>
</dbReference>